<dbReference type="RefSeq" id="WP_380044976.1">
    <property type="nucleotide sequence ID" value="NZ_JBHSOH010000001.1"/>
</dbReference>
<organism evidence="2 3">
    <name type="scientific">Deinococcus petrolearius</name>
    <dbReference type="NCBI Taxonomy" id="1751295"/>
    <lineage>
        <taxon>Bacteria</taxon>
        <taxon>Thermotogati</taxon>
        <taxon>Deinococcota</taxon>
        <taxon>Deinococci</taxon>
        <taxon>Deinococcales</taxon>
        <taxon>Deinococcaceae</taxon>
        <taxon>Deinococcus</taxon>
    </lineage>
</organism>
<keyword evidence="3" id="KW-1185">Reference proteome</keyword>
<accession>A0ABW1DFG9</accession>
<gene>
    <name evidence="2" type="ORF">ACFPQ6_00155</name>
</gene>
<evidence type="ECO:0000256" key="1">
    <source>
        <dbReference type="SAM" id="MobiDB-lite"/>
    </source>
</evidence>
<sequence length="196" mass="20678">MPGTRRDRAAAPALASRLAAAAQPAPIPLNPSPTLGVGRSLGYPTDAEVQAGRGDLLGRVLGERYPSGGGERAEPDFNPHGNSPFYRRVNAQTPDAAPQTAQDGPPTLPLPPQVARGLAAPPEPAQGLPPKGPEWERLHDPLPILPPLAQIATTLVQEAIATHGEASMTVGVAYRARRVAHVLLHGREMPWQEDGR</sequence>
<dbReference type="EMBL" id="JBHSOH010000001">
    <property type="protein sequence ID" value="MFC5846708.1"/>
    <property type="molecule type" value="Genomic_DNA"/>
</dbReference>
<name>A0ABW1DFG9_9DEIO</name>
<proteinExistence type="predicted"/>
<comment type="caution">
    <text evidence="2">The sequence shown here is derived from an EMBL/GenBank/DDBJ whole genome shotgun (WGS) entry which is preliminary data.</text>
</comment>
<evidence type="ECO:0000313" key="3">
    <source>
        <dbReference type="Proteomes" id="UP001595979"/>
    </source>
</evidence>
<protein>
    <submittedName>
        <fullName evidence="2">Uncharacterized protein</fullName>
    </submittedName>
</protein>
<evidence type="ECO:0000313" key="2">
    <source>
        <dbReference type="EMBL" id="MFC5846708.1"/>
    </source>
</evidence>
<feature type="compositionally biased region" description="Low complexity" evidence="1">
    <location>
        <begin position="10"/>
        <end position="24"/>
    </location>
</feature>
<feature type="compositionally biased region" description="Low complexity" evidence="1">
    <location>
        <begin position="91"/>
        <end position="103"/>
    </location>
</feature>
<dbReference type="Proteomes" id="UP001595979">
    <property type="component" value="Unassembled WGS sequence"/>
</dbReference>
<reference evidence="3" key="1">
    <citation type="journal article" date="2019" name="Int. J. Syst. Evol. Microbiol.">
        <title>The Global Catalogue of Microorganisms (GCM) 10K type strain sequencing project: providing services to taxonomists for standard genome sequencing and annotation.</title>
        <authorList>
            <consortium name="The Broad Institute Genomics Platform"/>
            <consortium name="The Broad Institute Genome Sequencing Center for Infectious Disease"/>
            <person name="Wu L."/>
            <person name="Ma J."/>
        </authorList>
    </citation>
    <scope>NUCLEOTIDE SEQUENCE [LARGE SCALE GENOMIC DNA]</scope>
    <source>
        <strain evidence="3">CGMCC 1.15053</strain>
    </source>
</reference>
<feature type="region of interest" description="Disordered" evidence="1">
    <location>
        <begin position="60"/>
        <end position="141"/>
    </location>
</feature>
<feature type="region of interest" description="Disordered" evidence="1">
    <location>
        <begin position="1"/>
        <end position="41"/>
    </location>
</feature>